<dbReference type="EMBL" id="AP026729">
    <property type="protein sequence ID" value="BDQ61202.1"/>
    <property type="molecule type" value="Genomic_DNA"/>
</dbReference>
<sequence length="151" mass="16602">MAIDVIVSNGQDTITTYQEAIRTAGEKLVEKGNIDAKYIDACIEREIDFPTGLLLANGDGIAIPHGNSDLVNKDSISVVRIKNTVEFGRMEDKDLKVGCSLVFNLALASGNQHIGILRKLIGLFQDEEFVDTCKNEETDTVQKYLLTKLAE</sequence>
<proteinExistence type="predicted"/>
<accession>A0AC59HNC8</accession>
<reference evidence="1" key="1">
    <citation type="submission" date="2022-08" db="EMBL/GenBank/DDBJ databases">
        <title>Molecular epidemiological analysis of five strains of VanD-type vancomycin-resistant Enterococcus faecalis.</title>
        <authorList>
            <person name="Mimura K."/>
            <person name="Hashimoto Y."/>
            <person name="Tomita H."/>
        </authorList>
    </citation>
    <scope>NUCLEOTIDE SEQUENCE</scope>
    <source>
        <strain evidence="1">SVR2332</strain>
    </source>
</reference>
<dbReference type="Proteomes" id="UP001317613">
    <property type="component" value="Chromosome"/>
</dbReference>
<gene>
    <name evidence="1" type="ORF">EfsSVR2332_12800</name>
</gene>
<evidence type="ECO:0000313" key="1">
    <source>
        <dbReference type="EMBL" id="BDQ61202.1"/>
    </source>
</evidence>
<protein>
    <submittedName>
        <fullName evidence="1">PTS galactitol transporter subunit IIA</fullName>
    </submittedName>
</protein>
<evidence type="ECO:0000313" key="2">
    <source>
        <dbReference type="Proteomes" id="UP001317613"/>
    </source>
</evidence>
<organism evidence="1 2">
    <name type="scientific">Enterococcus faecalis</name>
    <name type="common">Streptococcus faecalis</name>
    <dbReference type="NCBI Taxonomy" id="1351"/>
    <lineage>
        <taxon>Bacteria</taxon>
        <taxon>Bacillati</taxon>
        <taxon>Bacillota</taxon>
        <taxon>Bacilli</taxon>
        <taxon>Lactobacillales</taxon>
        <taxon>Enterococcaceae</taxon>
        <taxon>Enterococcus</taxon>
    </lineage>
</organism>
<name>A0AC59HNC8_ENTFL</name>